<accession>A0AAV4B5B4</accession>
<dbReference type="EMBL" id="BLXT01004491">
    <property type="protein sequence ID" value="GFO13574.1"/>
    <property type="molecule type" value="Genomic_DNA"/>
</dbReference>
<dbReference type="Proteomes" id="UP000735302">
    <property type="component" value="Unassembled WGS sequence"/>
</dbReference>
<gene>
    <name evidence="1" type="ORF">PoB_004007900</name>
</gene>
<evidence type="ECO:0000313" key="1">
    <source>
        <dbReference type="EMBL" id="GFO13574.1"/>
    </source>
</evidence>
<reference evidence="1 2" key="1">
    <citation type="journal article" date="2021" name="Elife">
        <title>Chloroplast acquisition without the gene transfer in kleptoplastic sea slugs, Plakobranchus ocellatus.</title>
        <authorList>
            <person name="Maeda T."/>
            <person name="Takahashi S."/>
            <person name="Yoshida T."/>
            <person name="Shimamura S."/>
            <person name="Takaki Y."/>
            <person name="Nagai Y."/>
            <person name="Toyoda A."/>
            <person name="Suzuki Y."/>
            <person name="Arimoto A."/>
            <person name="Ishii H."/>
            <person name="Satoh N."/>
            <person name="Nishiyama T."/>
            <person name="Hasebe M."/>
            <person name="Maruyama T."/>
            <person name="Minagawa J."/>
            <person name="Obokata J."/>
            <person name="Shigenobu S."/>
        </authorList>
    </citation>
    <scope>NUCLEOTIDE SEQUENCE [LARGE SCALE GENOMIC DNA]</scope>
</reference>
<keyword evidence="2" id="KW-1185">Reference proteome</keyword>
<dbReference type="AlphaFoldDB" id="A0AAV4B5B4"/>
<organism evidence="1 2">
    <name type="scientific">Plakobranchus ocellatus</name>
    <dbReference type="NCBI Taxonomy" id="259542"/>
    <lineage>
        <taxon>Eukaryota</taxon>
        <taxon>Metazoa</taxon>
        <taxon>Spiralia</taxon>
        <taxon>Lophotrochozoa</taxon>
        <taxon>Mollusca</taxon>
        <taxon>Gastropoda</taxon>
        <taxon>Heterobranchia</taxon>
        <taxon>Euthyneura</taxon>
        <taxon>Panpulmonata</taxon>
        <taxon>Sacoglossa</taxon>
        <taxon>Placobranchoidea</taxon>
        <taxon>Plakobranchidae</taxon>
        <taxon>Plakobranchus</taxon>
    </lineage>
</organism>
<protein>
    <submittedName>
        <fullName evidence="1">Uncharacterized protein</fullName>
    </submittedName>
</protein>
<sequence length="135" mass="15162">MRSEKRSLAYRYGTHNKPVGVFFHQSISRLAGRAKSGTGLNPQSCQGRILSQRMLRKVMEMLTVGIQNALQFPVIMEQFQHTCASLSPRMTQAILYPNLSIPENFNLPTQLPLLDSSAHTCRRVESRGQTTIDAT</sequence>
<proteinExistence type="predicted"/>
<evidence type="ECO:0000313" key="2">
    <source>
        <dbReference type="Proteomes" id="UP000735302"/>
    </source>
</evidence>
<comment type="caution">
    <text evidence="1">The sequence shown here is derived from an EMBL/GenBank/DDBJ whole genome shotgun (WGS) entry which is preliminary data.</text>
</comment>
<name>A0AAV4B5B4_9GAST</name>